<feature type="compositionally biased region" description="Polar residues" evidence="8">
    <location>
        <begin position="695"/>
        <end position="708"/>
    </location>
</feature>
<keyword evidence="6" id="KW-0539">Nucleus</keyword>
<dbReference type="InterPro" id="IPR036875">
    <property type="entry name" value="Znf_CCHC_sf"/>
</dbReference>
<dbReference type="Proteomes" id="UP000275385">
    <property type="component" value="Unassembled WGS sequence"/>
</dbReference>
<evidence type="ECO:0000313" key="10">
    <source>
        <dbReference type="EMBL" id="RKU41123.1"/>
    </source>
</evidence>
<feature type="domain" description="CCHC-type" evidence="9">
    <location>
        <begin position="423"/>
        <end position="438"/>
    </location>
</feature>
<dbReference type="SMART" id="SM00343">
    <property type="entry name" value="ZnF_C2HC"/>
    <property type="match status" value="5"/>
</dbReference>
<feature type="compositionally biased region" description="Low complexity" evidence="8">
    <location>
        <begin position="354"/>
        <end position="365"/>
    </location>
</feature>
<gene>
    <name evidence="10" type="ORF">DL546_004035</name>
</gene>
<evidence type="ECO:0000256" key="7">
    <source>
        <dbReference type="PROSITE-ProRule" id="PRU00047"/>
    </source>
</evidence>
<dbReference type="GO" id="GO:0071036">
    <property type="term" value="P:nuclear polyadenylation-dependent snoRNA catabolic process"/>
    <property type="evidence" value="ECO:0007669"/>
    <property type="project" value="TreeGrafter"/>
</dbReference>
<feature type="region of interest" description="Disordered" evidence="8">
    <location>
        <begin position="312"/>
        <end position="334"/>
    </location>
</feature>
<feature type="region of interest" description="Disordered" evidence="8">
    <location>
        <begin position="582"/>
        <end position="746"/>
    </location>
</feature>
<evidence type="ECO:0000313" key="11">
    <source>
        <dbReference type="Proteomes" id="UP000275385"/>
    </source>
</evidence>
<feature type="compositionally biased region" description="Pro residues" evidence="8">
    <location>
        <begin position="650"/>
        <end position="659"/>
    </location>
</feature>
<dbReference type="PROSITE" id="PS50158">
    <property type="entry name" value="ZF_CCHC"/>
    <property type="match status" value="2"/>
</dbReference>
<evidence type="ECO:0000259" key="9">
    <source>
        <dbReference type="PROSITE" id="PS50158"/>
    </source>
</evidence>
<keyword evidence="11" id="KW-1185">Reference proteome</keyword>
<name>A0A420XZL5_9PEZI</name>
<dbReference type="STRING" id="177199.A0A420XZL5"/>
<evidence type="ECO:0000256" key="8">
    <source>
        <dbReference type="SAM" id="MobiDB-lite"/>
    </source>
</evidence>
<feature type="compositionally biased region" description="Low complexity" evidence="8">
    <location>
        <begin position="709"/>
        <end position="719"/>
    </location>
</feature>
<dbReference type="SUPFAM" id="SSF57756">
    <property type="entry name" value="Retrovirus zinc finger-like domains"/>
    <property type="match status" value="2"/>
</dbReference>
<dbReference type="Gene3D" id="4.10.60.10">
    <property type="entry name" value="Zinc finger, CCHC-type"/>
    <property type="match status" value="2"/>
</dbReference>
<evidence type="ECO:0000256" key="2">
    <source>
        <dbReference type="ARBA" id="ARBA00022723"/>
    </source>
</evidence>
<dbReference type="GO" id="GO:0008270">
    <property type="term" value="F:zinc ion binding"/>
    <property type="evidence" value="ECO:0007669"/>
    <property type="project" value="UniProtKB-KW"/>
</dbReference>
<feature type="compositionally biased region" description="Basic residues" evidence="8">
    <location>
        <begin position="160"/>
        <end position="174"/>
    </location>
</feature>
<dbReference type="GO" id="GO:0003723">
    <property type="term" value="F:RNA binding"/>
    <property type="evidence" value="ECO:0007669"/>
    <property type="project" value="TreeGrafter"/>
</dbReference>
<dbReference type="GO" id="GO:0071038">
    <property type="term" value="P:TRAMP-dependent tRNA surveillance pathway"/>
    <property type="evidence" value="ECO:0007669"/>
    <property type="project" value="TreeGrafter"/>
</dbReference>
<feature type="region of interest" description="Disordered" evidence="8">
    <location>
        <begin position="1"/>
        <end position="107"/>
    </location>
</feature>
<feature type="region of interest" description="Disordered" evidence="8">
    <location>
        <begin position="354"/>
        <end position="411"/>
    </location>
</feature>
<keyword evidence="2" id="KW-0479">Metal-binding</keyword>
<reference evidence="10 11" key="1">
    <citation type="submission" date="2018-08" db="EMBL/GenBank/DDBJ databases">
        <title>Draft genome of the lignicolous fungus Coniochaeta pulveracea.</title>
        <authorList>
            <person name="Borstlap C.J."/>
            <person name="De Witt R.N."/>
            <person name="Botha A."/>
            <person name="Volschenk H."/>
        </authorList>
    </citation>
    <scope>NUCLEOTIDE SEQUENCE [LARGE SCALE GENOMIC DNA]</scope>
    <source>
        <strain evidence="10 11">CAB683</strain>
    </source>
</reference>
<keyword evidence="5" id="KW-0862">Zinc</keyword>
<feature type="compositionally biased region" description="Polar residues" evidence="8">
    <location>
        <begin position="7"/>
        <end position="17"/>
    </location>
</feature>
<keyword evidence="3" id="KW-0677">Repeat</keyword>
<dbReference type="AlphaFoldDB" id="A0A420XZL5"/>
<dbReference type="GO" id="GO:0071039">
    <property type="term" value="P:nuclear polyadenylation-dependent CUT catabolic process"/>
    <property type="evidence" value="ECO:0007669"/>
    <property type="project" value="TreeGrafter"/>
</dbReference>
<comment type="caution">
    <text evidence="10">The sequence shown here is derived from an EMBL/GenBank/DDBJ whole genome shotgun (WGS) entry which is preliminary data.</text>
</comment>
<feature type="compositionally biased region" description="Basic and acidic residues" evidence="8">
    <location>
        <begin position="18"/>
        <end position="27"/>
    </location>
</feature>
<dbReference type="PANTHER" id="PTHR46543:SF1">
    <property type="entry name" value="ZINC FINGER CCHC DOMAIN-CONTAINING PROTEIN 7"/>
    <property type="match status" value="1"/>
</dbReference>
<evidence type="ECO:0000256" key="5">
    <source>
        <dbReference type="ARBA" id="ARBA00022833"/>
    </source>
</evidence>
<dbReference type="GO" id="GO:0071035">
    <property type="term" value="P:nuclear polyadenylation-dependent rRNA catabolic process"/>
    <property type="evidence" value="ECO:0007669"/>
    <property type="project" value="TreeGrafter"/>
</dbReference>
<comment type="subcellular location">
    <subcellularLocation>
        <location evidence="1">Nucleus</location>
    </subcellularLocation>
</comment>
<feature type="domain" description="CCHC-type" evidence="9">
    <location>
        <begin position="524"/>
        <end position="537"/>
    </location>
</feature>
<evidence type="ECO:0000256" key="1">
    <source>
        <dbReference type="ARBA" id="ARBA00004123"/>
    </source>
</evidence>
<dbReference type="GO" id="GO:0071037">
    <property type="term" value="P:nuclear polyadenylation-dependent snRNA catabolic process"/>
    <property type="evidence" value="ECO:0007669"/>
    <property type="project" value="TreeGrafter"/>
</dbReference>
<evidence type="ECO:0000256" key="3">
    <source>
        <dbReference type="ARBA" id="ARBA00022737"/>
    </source>
</evidence>
<dbReference type="GO" id="GO:0031499">
    <property type="term" value="C:TRAMP complex"/>
    <property type="evidence" value="ECO:0007669"/>
    <property type="project" value="TreeGrafter"/>
</dbReference>
<feature type="compositionally biased region" description="Basic and acidic residues" evidence="8">
    <location>
        <begin position="68"/>
        <end position="81"/>
    </location>
</feature>
<accession>A0A420XZL5</accession>
<evidence type="ECO:0000256" key="6">
    <source>
        <dbReference type="ARBA" id="ARBA00023242"/>
    </source>
</evidence>
<feature type="compositionally biased region" description="Low complexity" evidence="8">
    <location>
        <begin position="660"/>
        <end position="669"/>
    </location>
</feature>
<feature type="compositionally biased region" description="Polar residues" evidence="8">
    <location>
        <begin position="630"/>
        <end position="642"/>
    </location>
</feature>
<organism evidence="10 11">
    <name type="scientific">Coniochaeta pulveracea</name>
    <dbReference type="NCBI Taxonomy" id="177199"/>
    <lineage>
        <taxon>Eukaryota</taxon>
        <taxon>Fungi</taxon>
        <taxon>Dikarya</taxon>
        <taxon>Ascomycota</taxon>
        <taxon>Pezizomycotina</taxon>
        <taxon>Sordariomycetes</taxon>
        <taxon>Sordariomycetidae</taxon>
        <taxon>Coniochaetales</taxon>
        <taxon>Coniochaetaceae</taxon>
        <taxon>Coniochaeta</taxon>
    </lineage>
</organism>
<feature type="compositionally biased region" description="Gly residues" evidence="8">
    <location>
        <begin position="720"/>
        <end position="739"/>
    </location>
</feature>
<feature type="compositionally biased region" description="Basic and acidic residues" evidence="8">
    <location>
        <begin position="685"/>
        <end position="694"/>
    </location>
</feature>
<proteinExistence type="predicted"/>
<evidence type="ECO:0000256" key="4">
    <source>
        <dbReference type="ARBA" id="ARBA00022771"/>
    </source>
</evidence>
<dbReference type="EMBL" id="QVQW01000082">
    <property type="protein sequence ID" value="RKU41123.1"/>
    <property type="molecule type" value="Genomic_DNA"/>
</dbReference>
<dbReference type="GO" id="GO:0071031">
    <property type="term" value="P:nuclear mRNA surveillance of mRNA 3'-end processing"/>
    <property type="evidence" value="ECO:0007669"/>
    <property type="project" value="TreeGrafter"/>
</dbReference>
<dbReference type="InterPro" id="IPR001878">
    <property type="entry name" value="Znf_CCHC"/>
</dbReference>
<keyword evidence="4 7" id="KW-0863">Zinc-finger</keyword>
<dbReference type="InterPro" id="IPR051644">
    <property type="entry name" value="TRAMP_AT-DNA-binding"/>
</dbReference>
<feature type="region of interest" description="Disordered" evidence="8">
    <location>
        <begin position="127"/>
        <end position="201"/>
    </location>
</feature>
<sequence>MADLVSDSPQTAGWSQKSDNKRPRSDDTSQETSENPDVPESKRPRRSQRQRGAKEKRLPADIEQSEAADTRDHPSLPEDSRTAPQPPHAGWNQGVKGGLRTSFGKPNNIAAELKSPIILFGSRNDRDAEGLAIGGQPEDSPAEPEAKQSATEVAEAESRAKKRATKRVRKLAKGRGKDKVSAVEPDTTVASKSQAKLAAPVQSQPNLTVKYKGQTWHLPPLAQAEEDASVKGREVWDGKFVEWFETLLDVNPSNKVPKSKPKNAGALTNLVKEAYVSWHDKSEWANKNHRDEAIQAMYRHRKTPKDLADIIGRHRKQRSGTGNNTKKASDGDISRGQAILEAEAAVKERLAADASAKSSAAPSVAGTTADSNDLEDGEIDSMVSSSPSDDEVEDDERGLSESEGQEGDLSRYFPGIGVNEVFCISCAEYGHRSNNCPEAICRFCKDRNHLSLACPTRQRCTKCRQLGHNSRSCQEKLKLTGQESLECAFCQSRTHLEEDCNEFYRSYWPGEDEIHKVKNIPIFCYACGLEGHFGTECGVGGKTVGTVVETWSKANWARYVDSDSNVEPVAGAVAPRKAFVDRPDLGHGIAPRRHEYYEESDDEEEDYFIREQVRQPRRNGQINIAPPNSRGGQASTRNGNSQGRDREFYPPLPPGPPPSYAAAAASNLPARPPQPSNNNNSNRQDGQRKQRDRSGQSQRWQDTNGQHQSGRNSGNSQGSSRGGRGGRGGGRGFSSLRGRGGYRGRN</sequence>
<dbReference type="OrthoDB" id="7608935at2759"/>
<dbReference type="PANTHER" id="PTHR46543">
    <property type="entry name" value="ZINC FINGER CCHC DOMAIN-CONTAINING PROTEIN 7"/>
    <property type="match status" value="1"/>
</dbReference>
<protein>
    <recommendedName>
        <fullName evidence="9">CCHC-type domain-containing protein</fullName>
    </recommendedName>
</protein>